<dbReference type="AlphaFoldDB" id="A0ABD1D859"/>
<organism evidence="1 2">
    <name type="scientific">Culex pipiens pipiens</name>
    <name type="common">Northern house mosquito</name>
    <dbReference type="NCBI Taxonomy" id="38569"/>
    <lineage>
        <taxon>Eukaryota</taxon>
        <taxon>Metazoa</taxon>
        <taxon>Ecdysozoa</taxon>
        <taxon>Arthropoda</taxon>
        <taxon>Hexapoda</taxon>
        <taxon>Insecta</taxon>
        <taxon>Pterygota</taxon>
        <taxon>Neoptera</taxon>
        <taxon>Endopterygota</taxon>
        <taxon>Diptera</taxon>
        <taxon>Nematocera</taxon>
        <taxon>Culicoidea</taxon>
        <taxon>Culicidae</taxon>
        <taxon>Culicinae</taxon>
        <taxon>Culicini</taxon>
        <taxon>Culex</taxon>
        <taxon>Culex</taxon>
    </lineage>
</organism>
<keyword evidence="2" id="KW-1185">Reference proteome</keyword>
<protein>
    <submittedName>
        <fullName evidence="1">Uncharacterized protein</fullName>
    </submittedName>
</protein>
<sequence>MKLLLLDLLRLRLSMLDRGLLLGKLRRRLLRNQLSLMLLLLVRIVMLNRSLACKKNTCTEKDIFAEKDVKYVPSEQRKADQKTVDDEVLNAIKVHPTLSLPS</sequence>
<name>A0ABD1D859_CULPP</name>
<reference evidence="1 2" key="1">
    <citation type="submission" date="2024-05" db="EMBL/GenBank/DDBJ databases">
        <title>Culex pipiens pipiens assembly and annotation.</title>
        <authorList>
            <person name="Alout H."/>
            <person name="Durand T."/>
        </authorList>
    </citation>
    <scope>NUCLEOTIDE SEQUENCE [LARGE SCALE GENOMIC DNA]</scope>
    <source>
        <strain evidence="1">HA-2024</strain>
        <tissue evidence="1">Whole body</tissue>
    </source>
</reference>
<dbReference type="Pfam" id="PF01159">
    <property type="entry name" value="Ribosomal_L6e"/>
    <property type="match status" value="1"/>
</dbReference>
<comment type="caution">
    <text evidence="1">The sequence shown here is derived from an EMBL/GenBank/DDBJ whole genome shotgun (WGS) entry which is preliminary data.</text>
</comment>
<evidence type="ECO:0000313" key="1">
    <source>
        <dbReference type="EMBL" id="KAL1395540.1"/>
    </source>
</evidence>
<proteinExistence type="predicted"/>
<evidence type="ECO:0000313" key="2">
    <source>
        <dbReference type="Proteomes" id="UP001562425"/>
    </source>
</evidence>
<dbReference type="InterPro" id="IPR000915">
    <property type="entry name" value="60S_ribosomal_eL6"/>
</dbReference>
<accession>A0ABD1D859</accession>
<dbReference type="Proteomes" id="UP001562425">
    <property type="component" value="Unassembled WGS sequence"/>
</dbReference>
<dbReference type="EMBL" id="JBEHCU010007106">
    <property type="protein sequence ID" value="KAL1395540.1"/>
    <property type="molecule type" value="Genomic_DNA"/>
</dbReference>
<gene>
    <name evidence="1" type="ORF">pipiens_011171</name>
</gene>